<gene>
    <name evidence="2" type="ORF">LZI70_16935</name>
</gene>
<feature type="transmembrane region" description="Helical" evidence="1">
    <location>
        <begin position="962"/>
        <end position="981"/>
    </location>
</feature>
<proteinExistence type="predicted"/>
<feature type="transmembrane region" description="Helical" evidence="1">
    <location>
        <begin position="885"/>
        <end position="903"/>
    </location>
</feature>
<evidence type="ECO:0000313" key="3">
    <source>
        <dbReference type="Proteomes" id="UP001059120"/>
    </source>
</evidence>
<feature type="transmembrane region" description="Helical" evidence="1">
    <location>
        <begin position="987"/>
        <end position="1010"/>
    </location>
</feature>
<dbReference type="PANTHER" id="PTHR32063">
    <property type="match status" value="1"/>
</dbReference>
<dbReference type="PANTHER" id="PTHR32063:SF18">
    <property type="entry name" value="CATION EFFLUX SYSTEM PROTEIN"/>
    <property type="match status" value="1"/>
</dbReference>
<dbReference type="InterPro" id="IPR027463">
    <property type="entry name" value="AcrB_DN_DC_subdom"/>
</dbReference>
<dbReference type="Gene3D" id="3.30.70.1430">
    <property type="entry name" value="Multidrug efflux transporter AcrB pore domain"/>
    <property type="match status" value="2"/>
</dbReference>
<dbReference type="Gene3D" id="3.30.70.1440">
    <property type="entry name" value="Multidrug efflux transporter AcrB pore domain"/>
    <property type="match status" value="1"/>
</dbReference>
<feature type="transmembrane region" description="Helical" evidence="1">
    <location>
        <begin position="524"/>
        <end position="544"/>
    </location>
</feature>
<keyword evidence="1" id="KW-0812">Transmembrane</keyword>
<keyword evidence="1" id="KW-1133">Transmembrane helix</keyword>
<accession>A0ABY5G788</accession>
<dbReference type="RefSeq" id="WP_255231874.1">
    <property type="nucleotide sequence ID" value="NZ_CP090615.1"/>
</dbReference>
<dbReference type="Gene3D" id="3.30.70.1320">
    <property type="entry name" value="Multidrug efflux transporter AcrB pore domain like"/>
    <property type="match status" value="1"/>
</dbReference>
<feature type="transmembrane region" description="Helical" evidence="1">
    <location>
        <begin position="909"/>
        <end position="925"/>
    </location>
</feature>
<feature type="transmembrane region" description="Helical" evidence="1">
    <location>
        <begin position="464"/>
        <end position="487"/>
    </location>
</feature>
<dbReference type="SUPFAM" id="SSF82866">
    <property type="entry name" value="Multidrug efflux transporter AcrB transmembrane domain"/>
    <property type="match status" value="2"/>
</dbReference>
<keyword evidence="3" id="KW-1185">Reference proteome</keyword>
<feature type="transmembrane region" description="Helical" evidence="1">
    <location>
        <begin position="390"/>
        <end position="413"/>
    </location>
</feature>
<dbReference type="Gene3D" id="3.30.2090.10">
    <property type="entry name" value="Multidrug efflux transporter AcrB TolC docking domain, DN and DC subdomains"/>
    <property type="match status" value="2"/>
</dbReference>
<feature type="transmembrane region" description="Helical" evidence="1">
    <location>
        <begin position="361"/>
        <end position="378"/>
    </location>
</feature>
<dbReference type="Pfam" id="PF00873">
    <property type="entry name" value="ACR_tran"/>
    <property type="match status" value="1"/>
</dbReference>
<evidence type="ECO:0000313" key="2">
    <source>
        <dbReference type="EMBL" id="UTT86062.1"/>
    </source>
</evidence>
<sequence>MNIAEYSIKNKVISWLFLVILAIGGVSSFSNLSRLEDPAFTIKDAMIISTYPGASSMEVEEELTYPLEKEIRQLPYIDKITSTSSDGMSQIMVSMKMDYGPDELPQIWDEMRRKINDLQPTLPSGVQSVQIIDDFGDVFGVMLMLTGDGYDYVELKQYADYLTRELELVDGVGKVSIAGDQQEQLFVEMSLERLAALNLDMSTVTSLLAQQNSVVSSGEVMLNGQSLAIKPNGTLSTVEELENLIIHGRDTGNLIRLKDVSTVTRGIAEKPGNVLTYNGKPAINIGIAFSSGVNVVEIGQALDAELERLESIKPAGIELNYFYNQAQEVDKSVSDFIISLVEAVAIVIVVLLFAMGLRSGVIIGLVLLLTVFGTFILMDYNEVELHRISLGALIIALGMLVDNAIVVVEGILVGLKKGKTKLQAAKDIVTQTQWPLLGATIIAITAFAPIGLSKDATGEFMGSLFWVLCFSLFLSWITALTLTPFLADLMLKEEDKTGADEDPYKGILFVVFGAMLKFALRFRWLTVASMVGLLAVSVVGFGMVKQQFFPASNTPMFYVDMWMPEGTDIRETIKQTEKVESYIRKLDNVEFVTTTAGQGMQRFALTYQPEKSYEAYAQLQVRTTDRDTMFATLEKLDEKLAIEFEQPTFQFKLIEFGPSPASKIEARVIGPDPDVLRTIATDVENILLADPGARNVRHDWRERTKELVPLFNESKARRLGISKADLSHTLQMAFGGYIIGLLRDGTHMLPIVARLPEEERFDFESLNNVKIWSPSLQTYIPVEQVIDGVELQWSEPLIQRKNRKRTLTVLADHDVLGDETPASLFARVQPKIEALPLPSGYSIEWGGEYESSKDAQESLFGSLPMGYLLMFIITMLLFNSVRKPLVIWFTVPLSIIGVSIGLLSTNMPFSFTAFLGLLSLSGMILKNGIVLLDQINSELETGKDPYLAVVDSAISRVRPVSMAALTTILGMIPLVFDAFFGSMAITIMAGLGFATVLTLIVVPVMFAILFRIKPSTAGY</sequence>
<dbReference type="Proteomes" id="UP001059120">
    <property type="component" value="Chromosome 2"/>
</dbReference>
<dbReference type="EMBL" id="CP090615">
    <property type="protein sequence ID" value="UTT86062.1"/>
    <property type="molecule type" value="Genomic_DNA"/>
</dbReference>
<protein>
    <submittedName>
        <fullName evidence="2">Efflux RND transporter permease subunit</fullName>
    </submittedName>
</protein>
<dbReference type="SUPFAM" id="SSF82693">
    <property type="entry name" value="Multidrug efflux transporter AcrB pore domain, PN1, PN2, PC1 and PC2 subdomains"/>
    <property type="match status" value="3"/>
</dbReference>
<evidence type="ECO:0000256" key="1">
    <source>
        <dbReference type="SAM" id="Phobius"/>
    </source>
</evidence>
<dbReference type="InterPro" id="IPR001036">
    <property type="entry name" value="Acrflvin-R"/>
</dbReference>
<dbReference type="PRINTS" id="PR00702">
    <property type="entry name" value="ACRIFLAVINRP"/>
</dbReference>
<dbReference type="SUPFAM" id="SSF82714">
    <property type="entry name" value="Multidrug efflux transporter AcrB TolC docking domain, DN and DC subdomains"/>
    <property type="match status" value="2"/>
</dbReference>
<organism evidence="2 3">
    <name type="scientific">Vibrio pelagius</name>
    <dbReference type="NCBI Taxonomy" id="28169"/>
    <lineage>
        <taxon>Bacteria</taxon>
        <taxon>Pseudomonadati</taxon>
        <taxon>Pseudomonadota</taxon>
        <taxon>Gammaproteobacteria</taxon>
        <taxon>Vibrionales</taxon>
        <taxon>Vibrionaceae</taxon>
        <taxon>Vibrio</taxon>
    </lineage>
</organism>
<feature type="transmembrane region" description="Helical" evidence="1">
    <location>
        <begin position="434"/>
        <end position="452"/>
    </location>
</feature>
<name>A0ABY5G788_VIBPE</name>
<dbReference type="Gene3D" id="1.20.1640.10">
    <property type="entry name" value="Multidrug efflux transporter AcrB transmembrane domain"/>
    <property type="match status" value="2"/>
</dbReference>
<reference evidence="2" key="1">
    <citation type="submission" date="2022-01" db="EMBL/GenBank/DDBJ databases">
        <title>Alginate degradation mechanism of Vibrio pelagius WXL662.</title>
        <authorList>
            <person name="He X."/>
        </authorList>
    </citation>
    <scope>NUCLEOTIDE SEQUENCE</scope>
    <source>
        <strain evidence="2">WXL662</strain>
    </source>
</reference>
<feature type="transmembrane region" description="Helical" evidence="1">
    <location>
        <begin position="336"/>
        <end position="354"/>
    </location>
</feature>
<feature type="transmembrane region" description="Helical" evidence="1">
    <location>
        <begin position="859"/>
        <end position="878"/>
    </location>
</feature>
<keyword evidence="1" id="KW-0472">Membrane</keyword>